<gene>
    <name evidence="2" type="ORF">GCK72_016109</name>
</gene>
<keyword evidence="1" id="KW-0472">Membrane</keyword>
<dbReference type="KEGG" id="crq:GCK72_016109"/>
<keyword evidence="1" id="KW-0812">Transmembrane</keyword>
<dbReference type="AlphaFoldDB" id="A0A6A5GZB5"/>
<evidence type="ECO:0000313" key="3">
    <source>
        <dbReference type="Proteomes" id="UP000483820"/>
    </source>
</evidence>
<evidence type="ECO:0000313" key="2">
    <source>
        <dbReference type="EMBL" id="KAF1759642.1"/>
    </source>
</evidence>
<dbReference type="Proteomes" id="UP000483820">
    <property type="component" value="Chromosome IV"/>
</dbReference>
<feature type="transmembrane region" description="Helical" evidence="1">
    <location>
        <begin position="55"/>
        <end position="75"/>
    </location>
</feature>
<organism evidence="2 3">
    <name type="scientific">Caenorhabditis remanei</name>
    <name type="common">Caenorhabditis vulgaris</name>
    <dbReference type="NCBI Taxonomy" id="31234"/>
    <lineage>
        <taxon>Eukaryota</taxon>
        <taxon>Metazoa</taxon>
        <taxon>Ecdysozoa</taxon>
        <taxon>Nematoda</taxon>
        <taxon>Chromadorea</taxon>
        <taxon>Rhabditida</taxon>
        <taxon>Rhabditina</taxon>
        <taxon>Rhabditomorpha</taxon>
        <taxon>Rhabditoidea</taxon>
        <taxon>Rhabditidae</taxon>
        <taxon>Peloderinae</taxon>
        <taxon>Caenorhabditis</taxon>
    </lineage>
</organism>
<accession>A0A6A5GZB5</accession>
<keyword evidence="1" id="KW-1133">Transmembrane helix</keyword>
<dbReference type="CTD" id="78776254"/>
<dbReference type="EMBL" id="WUAV01000004">
    <property type="protein sequence ID" value="KAF1759642.1"/>
    <property type="molecule type" value="Genomic_DNA"/>
</dbReference>
<sequence>MMLNIIVSTTILSLSSIKDTDGTGFIFDGFFTMAFWTNVYQNLSISRIVELLDQLWIVILSTSTSTFVFAIMKLMNFGTMVLAEHFYYNRAPP</sequence>
<reference evidence="2 3" key="1">
    <citation type="submission" date="2019-12" db="EMBL/GenBank/DDBJ databases">
        <title>Chromosome-level assembly of the Caenorhabditis remanei genome.</title>
        <authorList>
            <person name="Teterina A.A."/>
            <person name="Willis J.H."/>
            <person name="Phillips P.C."/>
        </authorList>
    </citation>
    <scope>NUCLEOTIDE SEQUENCE [LARGE SCALE GENOMIC DNA]</scope>
    <source>
        <strain evidence="2 3">PX506</strain>
        <tissue evidence="2">Whole organism</tissue>
    </source>
</reference>
<feature type="transmembrane region" description="Helical" evidence="1">
    <location>
        <begin position="25"/>
        <end position="43"/>
    </location>
</feature>
<dbReference type="GeneID" id="78776254"/>
<evidence type="ECO:0000256" key="1">
    <source>
        <dbReference type="SAM" id="Phobius"/>
    </source>
</evidence>
<proteinExistence type="predicted"/>
<protein>
    <submittedName>
        <fullName evidence="2">Uncharacterized protein</fullName>
    </submittedName>
</protein>
<dbReference type="RefSeq" id="XP_053586100.1">
    <property type="nucleotide sequence ID" value="XM_053731328.1"/>
</dbReference>
<comment type="caution">
    <text evidence="2">The sequence shown here is derived from an EMBL/GenBank/DDBJ whole genome shotgun (WGS) entry which is preliminary data.</text>
</comment>
<name>A0A6A5GZB5_CAERE</name>